<dbReference type="EMBL" id="PVQB02000526">
    <property type="protein sequence ID" value="KAF4335899.1"/>
    <property type="molecule type" value="Genomic_DNA"/>
</dbReference>
<evidence type="ECO:0000256" key="1">
    <source>
        <dbReference type="SAM" id="MobiDB-lite"/>
    </source>
</evidence>
<comment type="caution">
    <text evidence="2">The sequence shown here is derived from an EMBL/GenBank/DDBJ whole genome shotgun (WGS) entry which is preliminary data.</text>
</comment>
<proteinExistence type="predicted"/>
<protein>
    <submittedName>
        <fullName evidence="2">Uncharacterized protein</fullName>
    </submittedName>
</protein>
<dbReference type="Proteomes" id="UP000730481">
    <property type="component" value="Unassembled WGS sequence"/>
</dbReference>
<feature type="region of interest" description="Disordered" evidence="1">
    <location>
        <begin position="67"/>
        <end position="99"/>
    </location>
</feature>
<gene>
    <name evidence="2" type="ORF">FBEOM_10242</name>
</gene>
<accession>A0A9P5ACN9</accession>
<evidence type="ECO:0000313" key="3">
    <source>
        <dbReference type="Proteomes" id="UP000730481"/>
    </source>
</evidence>
<organism evidence="2 3">
    <name type="scientific">Fusarium beomiforme</name>
    <dbReference type="NCBI Taxonomy" id="44412"/>
    <lineage>
        <taxon>Eukaryota</taxon>
        <taxon>Fungi</taxon>
        <taxon>Dikarya</taxon>
        <taxon>Ascomycota</taxon>
        <taxon>Pezizomycotina</taxon>
        <taxon>Sordariomycetes</taxon>
        <taxon>Hypocreomycetidae</taxon>
        <taxon>Hypocreales</taxon>
        <taxon>Nectriaceae</taxon>
        <taxon>Fusarium</taxon>
        <taxon>Fusarium burgessii species complex</taxon>
    </lineage>
</organism>
<reference evidence="2" key="1">
    <citation type="journal article" date="2017" name="Mycologia">
        <title>Fusarium algeriense, sp. nov., a novel toxigenic crown rot pathogen of durum wheat from Algeria is nested in the Fusarium burgessii species complex.</title>
        <authorList>
            <person name="Laraba I."/>
            <person name="Keddad A."/>
            <person name="Boureghda H."/>
            <person name="Abdallah N."/>
            <person name="Vaughan M.M."/>
            <person name="Proctor R.H."/>
            <person name="Busman M."/>
            <person name="O'Donnell K."/>
        </authorList>
    </citation>
    <scope>NUCLEOTIDE SEQUENCE</scope>
    <source>
        <strain evidence="2">NRRL 25174</strain>
    </source>
</reference>
<reference evidence="2" key="2">
    <citation type="submission" date="2020-02" db="EMBL/GenBank/DDBJ databases">
        <title>Identification and distribution of gene clusters putatively required for synthesis of sphingolipid metabolism inhibitors in phylogenetically diverse species of the filamentous fungus Fusarium.</title>
        <authorList>
            <person name="Kim H.-S."/>
            <person name="Busman M."/>
            <person name="Brown D.W."/>
            <person name="Divon H."/>
            <person name="Uhlig S."/>
            <person name="Proctor R.H."/>
        </authorList>
    </citation>
    <scope>NUCLEOTIDE SEQUENCE</scope>
    <source>
        <strain evidence="2">NRRL 25174</strain>
    </source>
</reference>
<dbReference type="AlphaFoldDB" id="A0A9P5ACN9"/>
<name>A0A9P5ACN9_9HYPO</name>
<keyword evidence="3" id="KW-1185">Reference proteome</keyword>
<sequence length="99" mass="11305">MCIVTITTLECGNCTRQDDVKLDEEKCNKAIEEGKDCVDKTYKDVTHNELCQKCLDDLARGTCYEEPYEGHNQSRKKKNKEEKKSTGSLKGRIKKMIGN</sequence>
<evidence type="ECO:0000313" key="2">
    <source>
        <dbReference type="EMBL" id="KAF4335899.1"/>
    </source>
</evidence>